<dbReference type="PROSITE" id="PS50236">
    <property type="entry name" value="CHCR"/>
    <property type="match status" value="1"/>
</dbReference>
<dbReference type="InterPro" id="IPR013083">
    <property type="entry name" value="Znf_RING/FYVE/PHD"/>
</dbReference>
<evidence type="ECO:0000313" key="12">
    <source>
        <dbReference type="WBParaSite" id="TMUE_3000013147.1"/>
    </source>
</evidence>
<evidence type="ECO:0000256" key="1">
    <source>
        <dbReference type="ARBA" id="ARBA00004371"/>
    </source>
</evidence>
<dbReference type="GO" id="GO:0034058">
    <property type="term" value="P:endosomal vesicle fusion"/>
    <property type="evidence" value="ECO:0007669"/>
    <property type="project" value="TreeGrafter"/>
</dbReference>
<keyword evidence="3 7" id="KW-0479">Metal-binding</keyword>
<evidence type="ECO:0000256" key="6">
    <source>
        <dbReference type="ARBA" id="ARBA00023228"/>
    </source>
</evidence>
<dbReference type="GO" id="GO:0005764">
    <property type="term" value="C:lysosome"/>
    <property type="evidence" value="ECO:0007669"/>
    <property type="project" value="UniProtKB-SubCell"/>
</dbReference>
<dbReference type="GO" id="GO:0016236">
    <property type="term" value="P:macroautophagy"/>
    <property type="evidence" value="ECO:0007669"/>
    <property type="project" value="TreeGrafter"/>
</dbReference>
<dbReference type="PROSITE" id="PS50089">
    <property type="entry name" value="ZF_RING_2"/>
    <property type="match status" value="1"/>
</dbReference>
<dbReference type="AlphaFoldDB" id="A0A5S6R1W3"/>
<dbReference type="GO" id="GO:0006623">
    <property type="term" value="P:protein targeting to vacuole"/>
    <property type="evidence" value="ECO:0007669"/>
    <property type="project" value="InterPro"/>
</dbReference>
<dbReference type="Gene3D" id="3.30.40.10">
    <property type="entry name" value="Zinc/RING finger domain, C3HC4 (zinc finger)"/>
    <property type="match status" value="1"/>
</dbReference>
<dbReference type="PANTHER" id="PTHR12616">
    <property type="entry name" value="VACUOLAR PROTEIN SORTING VPS41"/>
    <property type="match status" value="1"/>
</dbReference>
<evidence type="ECO:0000256" key="2">
    <source>
        <dbReference type="ARBA" id="ARBA00022448"/>
    </source>
</evidence>
<feature type="repeat" description="CHCR" evidence="8">
    <location>
        <begin position="595"/>
        <end position="737"/>
    </location>
</feature>
<dbReference type="WBParaSite" id="TMUE_3000013147.1">
    <property type="protein sequence ID" value="TMUE_3000013147.1"/>
    <property type="gene ID" value="WBGene00285063"/>
</dbReference>
<dbReference type="InterPro" id="IPR011990">
    <property type="entry name" value="TPR-like_helical_dom_sf"/>
</dbReference>
<evidence type="ECO:0000256" key="8">
    <source>
        <dbReference type="PROSITE-ProRule" id="PRU01006"/>
    </source>
</evidence>
<dbReference type="GO" id="GO:0009267">
    <property type="term" value="P:cellular response to starvation"/>
    <property type="evidence" value="ECO:0007669"/>
    <property type="project" value="TreeGrafter"/>
</dbReference>
<dbReference type="PANTHER" id="PTHR12616:SF1">
    <property type="entry name" value="VACUOLAR PROTEIN SORTING-ASSOCIATED PROTEIN 41 HOMOLOG"/>
    <property type="match status" value="1"/>
</dbReference>
<dbReference type="STRING" id="70415.A0A5S6R1W3"/>
<dbReference type="InterPro" id="IPR057780">
    <property type="entry name" value="Beta-prop_Vps41"/>
</dbReference>
<evidence type="ECO:0000256" key="4">
    <source>
        <dbReference type="ARBA" id="ARBA00022833"/>
    </source>
</evidence>
<keyword evidence="6" id="KW-0458">Lysosome</keyword>
<reference evidence="12" key="1">
    <citation type="submission" date="2019-12" db="UniProtKB">
        <authorList>
            <consortium name="WormBaseParasite"/>
        </authorList>
    </citation>
    <scope>IDENTIFICATION</scope>
</reference>
<evidence type="ECO:0000256" key="5">
    <source>
        <dbReference type="ARBA" id="ARBA00022927"/>
    </source>
</evidence>
<dbReference type="Pfam" id="PF23411">
    <property type="entry name" value="Beta-prop_Vps41"/>
    <property type="match status" value="1"/>
</dbReference>
<dbReference type="SUPFAM" id="SSF57850">
    <property type="entry name" value="RING/U-box"/>
    <property type="match status" value="1"/>
</dbReference>
<dbReference type="GO" id="GO:0030897">
    <property type="term" value="C:HOPS complex"/>
    <property type="evidence" value="ECO:0007669"/>
    <property type="project" value="TreeGrafter"/>
</dbReference>
<dbReference type="InterPro" id="IPR045111">
    <property type="entry name" value="Vps41/Vps8"/>
</dbReference>
<feature type="domain" description="RING-type" evidence="10">
    <location>
        <begin position="816"/>
        <end position="858"/>
    </location>
</feature>
<keyword evidence="3 7" id="KW-0863">Zinc-finger</keyword>
<evidence type="ECO:0000256" key="9">
    <source>
        <dbReference type="SAM" id="MobiDB-lite"/>
    </source>
</evidence>
<evidence type="ECO:0000256" key="3">
    <source>
        <dbReference type="ARBA" id="ARBA00022771"/>
    </source>
</evidence>
<dbReference type="Gene3D" id="1.25.40.10">
    <property type="entry name" value="Tetratricopeptide repeat domain"/>
    <property type="match status" value="1"/>
</dbReference>
<dbReference type="CDD" id="cd16448">
    <property type="entry name" value="RING-H2"/>
    <property type="match status" value="1"/>
</dbReference>
<keyword evidence="11" id="KW-1185">Reference proteome</keyword>
<proteinExistence type="predicted"/>
<keyword evidence="2" id="KW-0813">Transport</keyword>
<dbReference type="GO" id="GO:0008270">
    <property type="term" value="F:zinc ion binding"/>
    <property type="evidence" value="ECO:0007669"/>
    <property type="project" value="UniProtKB-KW"/>
</dbReference>
<feature type="region of interest" description="Disordered" evidence="9">
    <location>
        <begin position="1"/>
        <end position="22"/>
    </location>
</feature>
<sequence length="859" mass="99413">MSNSKADDLELQTTQLEEDEEDTALSAPKFKYRRLLNDLTDLFREDAASCIAVHDRFIVLGTQWVAVNHISVDNAGEYLASCANDGKVVICGLFGSEHSRVVTMDRPIRSVAIHPEFSRGSLCQQFVTGDRVLVLHERNLFSKYKQQLLFIGKERDGHIHNISWRGCLIAFANETGVLVYDKNAKTLLTHVTRRHELTWRCELLPAHICWFDDNNFMIGWANTLTICSVNNTPSTLSLIDLPGRLVEVRHMWELPEHLITGLSYTPCQYTEATVGSRCQQVKRRWQEIILFTVSMRNQSNFLHVDNTEPVKRDVTENADQSECPRVTLLEAISFQEFATISEDIIKMKDCPSLSCHQYHFIGLPNDNSYYLLSTRDLIQMKCCSNDDRVGWMLSKGLFNKAMDFANEHAHELTKYCPVSVGRQYLQHLLQSGQYAEAAVVCHLVCGRMKDMWEYYVTRFEQVGQLIHLVDVLPTQFPQLEPECYQCVLMELLNKDIPHFKHMVSQWSPDLYRVSALVIEVVKRLQKGQLATPLHRDLLSVLAQLYAYEHRFEPAIEIYLKLNDRSIFALIERSKLFHLVKDRIHQLIAVDADLAIRLLLENEDSLSPSTVMKQLIRLPKLQLAYLERLFARGQGDEFADIAVLLYAEHNRPRLLQFLRDCEHYTLDKALEVCRQRHFTPETVFLLGKSGNRREALKVIITDMRDIRRAIDFCVDLDDSDLWLDLIEYSVMRPDFLVVLMQYVGMHVDPKLIIDQIPTDVKVPQLKKALVKLLLDHCIKMNIEKNCRKITLSDCHRLLTEYMDRCKSQTVIAGKDECVICQENLVDPYFHQSRELIVFNCHHVFHLKCLREQRKCPVCSS</sequence>
<comment type="subcellular location">
    <subcellularLocation>
        <location evidence="1">Lysosome</location>
    </subcellularLocation>
</comment>
<dbReference type="GO" id="GO:0005770">
    <property type="term" value="C:late endosome"/>
    <property type="evidence" value="ECO:0007669"/>
    <property type="project" value="TreeGrafter"/>
</dbReference>
<organism evidence="11 12">
    <name type="scientific">Trichuris muris</name>
    <name type="common">Mouse whipworm</name>
    <dbReference type="NCBI Taxonomy" id="70415"/>
    <lineage>
        <taxon>Eukaryota</taxon>
        <taxon>Metazoa</taxon>
        <taxon>Ecdysozoa</taxon>
        <taxon>Nematoda</taxon>
        <taxon>Enoplea</taxon>
        <taxon>Dorylaimia</taxon>
        <taxon>Trichinellida</taxon>
        <taxon>Trichuridae</taxon>
        <taxon>Trichuris</taxon>
    </lineage>
</organism>
<dbReference type="InterPro" id="IPR001841">
    <property type="entry name" value="Znf_RING"/>
</dbReference>
<accession>A0A5S6R1W3</accession>
<keyword evidence="4" id="KW-0862">Zinc</keyword>
<dbReference type="SMART" id="SM00299">
    <property type="entry name" value="CLH"/>
    <property type="match status" value="1"/>
</dbReference>
<name>A0A5S6R1W3_TRIMR</name>
<dbReference type="SMART" id="SM00184">
    <property type="entry name" value="RING"/>
    <property type="match status" value="1"/>
</dbReference>
<evidence type="ECO:0000313" key="11">
    <source>
        <dbReference type="Proteomes" id="UP000046395"/>
    </source>
</evidence>
<dbReference type="Pfam" id="PF23556">
    <property type="entry name" value="TPR_Vps41"/>
    <property type="match status" value="1"/>
</dbReference>
<dbReference type="InterPro" id="IPR000547">
    <property type="entry name" value="Clathrin_H-chain/VPS_repeat"/>
</dbReference>
<dbReference type="SUPFAM" id="SSF50978">
    <property type="entry name" value="WD40 repeat-like"/>
    <property type="match status" value="1"/>
</dbReference>
<keyword evidence="5" id="KW-0653">Protein transport</keyword>
<protein>
    <submittedName>
        <fullName evidence="12">RING-type domain-containing protein</fullName>
    </submittedName>
</protein>
<dbReference type="Proteomes" id="UP000046395">
    <property type="component" value="Unassembled WGS sequence"/>
</dbReference>
<dbReference type="InterPro" id="IPR036322">
    <property type="entry name" value="WD40_repeat_dom_sf"/>
</dbReference>
<evidence type="ECO:0000259" key="10">
    <source>
        <dbReference type="PROSITE" id="PS50089"/>
    </source>
</evidence>
<evidence type="ECO:0000256" key="7">
    <source>
        <dbReference type="PROSITE-ProRule" id="PRU00175"/>
    </source>
</evidence>